<keyword evidence="3" id="KW-1185">Reference proteome</keyword>
<dbReference type="STRING" id="1838286.Verru16b_00699"/>
<proteinExistence type="predicted"/>
<dbReference type="KEGG" id="obg:Verru16b_00699"/>
<organism evidence="2 3">
    <name type="scientific">Lacunisphaera limnophila</name>
    <dbReference type="NCBI Taxonomy" id="1838286"/>
    <lineage>
        <taxon>Bacteria</taxon>
        <taxon>Pseudomonadati</taxon>
        <taxon>Verrucomicrobiota</taxon>
        <taxon>Opitutia</taxon>
        <taxon>Opitutales</taxon>
        <taxon>Opitutaceae</taxon>
        <taxon>Lacunisphaera</taxon>
    </lineage>
</organism>
<evidence type="ECO:0000313" key="3">
    <source>
        <dbReference type="Proteomes" id="UP000095228"/>
    </source>
</evidence>
<keyword evidence="1" id="KW-0732">Signal</keyword>
<reference evidence="2 3" key="1">
    <citation type="submission" date="2016-06" db="EMBL/GenBank/DDBJ databases">
        <title>Three novel species with peptidoglycan cell walls form the new genus Lacunisphaera gen. nov. in the family Opitutaceae of the verrucomicrobial subdivision 4.</title>
        <authorList>
            <person name="Rast P."/>
            <person name="Gloeckner I."/>
            <person name="Jogler M."/>
            <person name="Boedeker C."/>
            <person name="Jeske O."/>
            <person name="Wiegand S."/>
            <person name="Reinhardt R."/>
            <person name="Schumann P."/>
            <person name="Rohde M."/>
            <person name="Spring S."/>
            <person name="Gloeckner F.O."/>
            <person name="Jogler C."/>
        </authorList>
    </citation>
    <scope>NUCLEOTIDE SEQUENCE [LARGE SCALE GENOMIC DNA]</scope>
    <source>
        <strain evidence="2 3">IG16b</strain>
    </source>
</reference>
<dbReference type="OrthoDB" id="594865at2"/>
<dbReference type="AlphaFoldDB" id="A0A1D8ARZ3"/>
<feature type="signal peptide" evidence="1">
    <location>
        <begin position="1"/>
        <end position="26"/>
    </location>
</feature>
<name>A0A1D8ARZ3_9BACT</name>
<evidence type="ECO:0000256" key="1">
    <source>
        <dbReference type="SAM" id="SignalP"/>
    </source>
</evidence>
<dbReference type="EMBL" id="CP016094">
    <property type="protein sequence ID" value="AOS43647.1"/>
    <property type="molecule type" value="Genomic_DNA"/>
</dbReference>
<dbReference type="RefSeq" id="WP_069960977.1">
    <property type="nucleotide sequence ID" value="NZ_CP016094.1"/>
</dbReference>
<sequence length="167" mass="18156">MNASSLPRFLVLVFALLACFSLPLRAEEEAFKLSLTFTGSGTVVSNQTHLENRYNFRTKKNESAIVTDSGRKSFNGSGLIEIIGSNARIKLPSALVPLLNSGNGGWFVVNDLWVNDDEITGIVRINGLNRPKLRIDRNSGTIAISGGFGEFNGQCDVVRPGAPVRKF</sequence>
<dbReference type="Proteomes" id="UP000095228">
    <property type="component" value="Chromosome"/>
</dbReference>
<feature type="chain" id="PRO_5009105020" evidence="1">
    <location>
        <begin position="27"/>
        <end position="167"/>
    </location>
</feature>
<evidence type="ECO:0000313" key="2">
    <source>
        <dbReference type="EMBL" id="AOS43647.1"/>
    </source>
</evidence>
<protein>
    <submittedName>
        <fullName evidence="2">Uncharacterized protein</fullName>
    </submittedName>
</protein>
<gene>
    <name evidence="2" type="ORF">Verru16b_00699</name>
</gene>
<accession>A0A1D8ARZ3</accession>